<dbReference type="InterPro" id="IPR001789">
    <property type="entry name" value="Sig_transdc_resp-reg_receiver"/>
</dbReference>
<evidence type="ECO:0000313" key="3">
    <source>
        <dbReference type="EMBL" id="RNM33655.1"/>
    </source>
</evidence>
<dbReference type="SUPFAM" id="SSF52172">
    <property type="entry name" value="CheY-like"/>
    <property type="match status" value="1"/>
</dbReference>
<proteinExistence type="predicted"/>
<name>A0A3N0I9H6_9ACTN</name>
<dbReference type="Gene3D" id="3.40.50.2300">
    <property type="match status" value="1"/>
</dbReference>
<reference evidence="4" key="1">
    <citation type="submission" date="2018-05" db="EMBL/GenBank/DDBJ databases">
        <title>Genome Sequencing of selected type strains of the family Eggerthellaceae.</title>
        <authorList>
            <person name="Danylec N."/>
            <person name="Stoll D.A."/>
            <person name="Doetsch A."/>
            <person name="Huch M."/>
        </authorList>
    </citation>
    <scope>NUCLEOTIDE SEQUENCE [LARGE SCALE GENOMIC DNA]</scope>
    <source>
        <strain evidence="4">DSM 22006</strain>
    </source>
</reference>
<dbReference type="Proteomes" id="UP000271472">
    <property type="component" value="Unassembled WGS sequence"/>
</dbReference>
<dbReference type="GO" id="GO:0000160">
    <property type="term" value="P:phosphorelay signal transduction system"/>
    <property type="evidence" value="ECO:0007669"/>
    <property type="project" value="InterPro"/>
</dbReference>
<dbReference type="AlphaFoldDB" id="A0A3N0I9H6"/>
<gene>
    <name evidence="3" type="ORF">DMP05_07910</name>
</gene>
<evidence type="ECO:0000256" key="1">
    <source>
        <dbReference type="PROSITE-ProRule" id="PRU00169"/>
    </source>
</evidence>
<dbReference type="Pfam" id="PF00072">
    <property type="entry name" value="Response_reg"/>
    <property type="match status" value="1"/>
</dbReference>
<sequence length="58" mass="6322">MSVGRVLERNKRYVVGAVAGSQALEKFANVKPDLVILDIMMPGLDGFEVRGLGYRLGD</sequence>
<feature type="domain" description="Response regulatory" evidence="2">
    <location>
        <begin position="1"/>
        <end position="58"/>
    </location>
</feature>
<organism evidence="3 4">
    <name type="scientific">Slackia isoflavoniconvertens</name>
    <dbReference type="NCBI Taxonomy" id="572010"/>
    <lineage>
        <taxon>Bacteria</taxon>
        <taxon>Bacillati</taxon>
        <taxon>Actinomycetota</taxon>
        <taxon>Coriobacteriia</taxon>
        <taxon>Eggerthellales</taxon>
        <taxon>Eggerthellaceae</taxon>
        <taxon>Slackia</taxon>
    </lineage>
</organism>
<dbReference type="EMBL" id="QIBZ01000015">
    <property type="protein sequence ID" value="RNM33655.1"/>
    <property type="molecule type" value="Genomic_DNA"/>
</dbReference>
<feature type="modified residue" description="4-aspartylphosphate" evidence="1">
    <location>
        <position position="38"/>
    </location>
</feature>
<comment type="caution">
    <text evidence="3">The sequence shown here is derived from an EMBL/GenBank/DDBJ whole genome shotgun (WGS) entry which is preliminary data.</text>
</comment>
<dbReference type="OrthoDB" id="3197131at2"/>
<dbReference type="PROSITE" id="PS50110">
    <property type="entry name" value="RESPONSE_REGULATORY"/>
    <property type="match status" value="1"/>
</dbReference>
<accession>A0A3N0I9H6</accession>
<protein>
    <recommendedName>
        <fullName evidence="2">Response regulatory domain-containing protein</fullName>
    </recommendedName>
</protein>
<dbReference type="InterPro" id="IPR011006">
    <property type="entry name" value="CheY-like_superfamily"/>
</dbReference>
<keyword evidence="4" id="KW-1185">Reference proteome</keyword>
<evidence type="ECO:0000313" key="4">
    <source>
        <dbReference type="Proteomes" id="UP000271472"/>
    </source>
</evidence>
<keyword evidence="1" id="KW-0597">Phosphoprotein</keyword>
<evidence type="ECO:0000259" key="2">
    <source>
        <dbReference type="PROSITE" id="PS50110"/>
    </source>
</evidence>